<dbReference type="InterPro" id="IPR025654">
    <property type="entry name" value="PEX2/10"/>
</dbReference>
<evidence type="ECO:0000256" key="3">
    <source>
        <dbReference type="ARBA" id="ARBA00004906"/>
    </source>
</evidence>
<dbReference type="InterPro" id="IPR017907">
    <property type="entry name" value="Znf_RING_CS"/>
</dbReference>
<evidence type="ECO:0000259" key="21">
    <source>
        <dbReference type="PROSITE" id="PS50089"/>
    </source>
</evidence>
<dbReference type="InterPro" id="IPR013083">
    <property type="entry name" value="Znf_RING/FYVE/PHD"/>
</dbReference>
<keyword evidence="16" id="KW-0472">Membrane</keyword>
<dbReference type="SUPFAM" id="SSF57850">
    <property type="entry name" value="RING/U-box"/>
    <property type="match status" value="1"/>
</dbReference>
<keyword evidence="12" id="KW-0833">Ubl conjugation pathway</keyword>
<dbReference type="GO" id="GO:0061630">
    <property type="term" value="F:ubiquitin protein ligase activity"/>
    <property type="evidence" value="ECO:0007669"/>
    <property type="project" value="UniProtKB-EC"/>
</dbReference>
<sequence>MDHSSIPEGLPKTSSDVPSAVSSTGSSNRLPFATAPTIVRANQKDAYFENIVLGRQLSEALRVLKGSTFVHTHADSIKNLASLLYLSLTTLVGSKTLGEEYVGLVYVDRRGRRIPKLLPRLGFVLLYAGGPKLLSYIVSKAAEAEKKRNDDKNEKPSRAYLILSKLTKLDFADLLSVFTALFYFSGRYYHFSKRIFGLRYALGYKVDPKTRQAHGNYEILGALILLQLAIKYSAKIKDKFGGSGSELEVHSKVIGDRVYGISEGAATSTPNINLSDPKQLPYIEGSSRTCMLCLSSMTDPACASCGHVFCWNCIMDWCKEREECPLCRAAIKESELLPLR</sequence>
<evidence type="ECO:0000256" key="13">
    <source>
        <dbReference type="ARBA" id="ARBA00022833"/>
    </source>
</evidence>
<keyword evidence="6" id="KW-0813">Transport</keyword>
<dbReference type="STRING" id="13370.A0A448YH02"/>
<dbReference type="FunCoup" id="A0A448YH02">
    <property type="interactions" value="277"/>
</dbReference>
<evidence type="ECO:0000256" key="8">
    <source>
        <dbReference type="ARBA" id="ARBA00022679"/>
    </source>
</evidence>
<accession>A0A448YH02</accession>
<evidence type="ECO:0000313" key="23">
    <source>
        <dbReference type="Proteomes" id="UP000290900"/>
    </source>
</evidence>
<evidence type="ECO:0000256" key="11">
    <source>
        <dbReference type="ARBA" id="ARBA00022771"/>
    </source>
</evidence>
<dbReference type="Proteomes" id="UP000290900">
    <property type="component" value="Unassembled WGS sequence"/>
</dbReference>
<evidence type="ECO:0000256" key="14">
    <source>
        <dbReference type="ARBA" id="ARBA00022927"/>
    </source>
</evidence>
<dbReference type="CDD" id="cd16527">
    <property type="entry name" value="RING-HC_PEX10"/>
    <property type="match status" value="1"/>
</dbReference>
<comment type="subcellular location">
    <subcellularLocation>
        <location evidence="2">Peroxisome membrane</location>
        <topology evidence="2">Multi-pass membrane protein</topology>
    </subcellularLocation>
</comment>
<evidence type="ECO:0000256" key="6">
    <source>
        <dbReference type="ARBA" id="ARBA00022448"/>
    </source>
</evidence>
<dbReference type="PANTHER" id="PTHR23350">
    <property type="entry name" value="PEROXISOME ASSEMBLY PROTEIN 10"/>
    <property type="match status" value="1"/>
</dbReference>
<evidence type="ECO:0000313" key="22">
    <source>
        <dbReference type="EMBL" id="VEU20166.1"/>
    </source>
</evidence>
<evidence type="ECO:0000256" key="12">
    <source>
        <dbReference type="ARBA" id="ARBA00022786"/>
    </source>
</evidence>
<keyword evidence="8" id="KW-0808">Transferase</keyword>
<comment type="catalytic activity">
    <reaction evidence="1">
        <text>S-ubiquitinyl-[E2 ubiquitin-conjugating enzyme]-L-cysteine + [acceptor protein]-L-lysine = [E2 ubiquitin-conjugating enzyme]-L-cysteine + N(6)-ubiquitinyl-[acceptor protein]-L-lysine.</text>
        <dbReference type="EC" id="2.3.2.27"/>
    </reaction>
</comment>
<dbReference type="OrthoDB" id="6270329at2759"/>
<dbReference type="Pfam" id="PF13639">
    <property type="entry name" value="zf-RING_2"/>
    <property type="match status" value="1"/>
</dbReference>
<dbReference type="SMART" id="SM00184">
    <property type="entry name" value="RING"/>
    <property type="match status" value="1"/>
</dbReference>
<evidence type="ECO:0000256" key="17">
    <source>
        <dbReference type="ARBA" id="ARBA00023140"/>
    </source>
</evidence>
<protein>
    <recommendedName>
        <fullName evidence="5">RING-type E3 ubiquitin transferase</fullName>
        <ecNumber evidence="5">2.3.2.27</ecNumber>
    </recommendedName>
    <alternativeName>
        <fullName evidence="18">Peroxin-10</fullName>
    </alternativeName>
</protein>
<dbReference type="PROSITE" id="PS50089">
    <property type="entry name" value="ZF_RING_2"/>
    <property type="match status" value="1"/>
</dbReference>
<dbReference type="GO" id="GO:0016562">
    <property type="term" value="P:protein import into peroxisome matrix, receptor recycling"/>
    <property type="evidence" value="ECO:0007669"/>
    <property type="project" value="UniProtKB-ARBA"/>
</dbReference>
<dbReference type="EMBL" id="CAACVR010000002">
    <property type="protein sequence ID" value="VEU20166.1"/>
    <property type="molecule type" value="Genomic_DNA"/>
</dbReference>
<evidence type="ECO:0000256" key="20">
    <source>
        <dbReference type="SAM" id="MobiDB-lite"/>
    </source>
</evidence>
<evidence type="ECO:0000256" key="7">
    <source>
        <dbReference type="ARBA" id="ARBA00022593"/>
    </source>
</evidence>
<evidence type="ECO:0000256" key="4">
    <source>
        <dbReference type="ARBA" id="ARBA00008704"/>
    </source>
</evidence>
<keyword evidence="11 19" id="KW-0863">Zinc-finger</keyword>
<keyword evidence="7" id="KW-0962">Peroxisome biogenesis</keyword>
<feature type="domain" description="RING-type" evidence="21">
    <location>
        <begin position="290"/>
        <end position="328"/>
    </location>
</feature>
<keyword evidence="23" id="KW-1185">Reference proteome</keyword>
<keyword evidence="13" id="KW-0862">Zinc</keyword>
<dbReference type="GO" id="GO:0005778">
    <property type="term" value="C:peroxisomal membrane"/>
    <property type="evidence" value="ECO:0007669"/>
    <property type="project" value="UniProtKB-SubCell"/>
</dbReference>
<feature type="region of interest" description="Disordered" evidence="20">
    <location>
        <begin position="1"/>
        <end position="28"/>
    </location>
</feature>
<keyword evidence="15" id="KW-1133">Transmembrane helix</keyword>
<reference evidence="22 23" key="1">
    <citation type="submission" date="2018-12" db="EMBL/GenBank/DDBJ databases">
        <authorList>
            <person name="Tiukova I."/>
            <person name="Dainat J."/>
        </authorList>
    </citation>
    <scope>NUCLEOTIDE SEQUENCE [LARGE SCALE GENOMIC DNA]</scope>
</reference>
<evidence type="ECO:0000256" key="2">
    <source>
        <dbReference type="ARBA" id="ARBA00004585"/>
    </source>
</evidence>
<dbReference type="GO" id="GO:0016567">
    <property type="term" value="P:protein ubiquitination"/>
    <property type="evidence" value="ECO:0007669"/>
    <property type="project" value="UniProtKB-ARBA"/>
</dbReference>
<dbReference type="InterPro" id="IPR006845">
    <property type="entry name" value="Pex_N"/>
</dbReference>
<dbReference type="Gene3D" id="3.30.40.10">
    <property type="entry name" value="Zinc/RING finger domain, C3HC4 (zinc finger)"/>
    <property type="match status" value="1"/>
</dbReference>
<dbReference type="Pfam" id="PF04757">
    <property type="entry name" value="Pex2_Pex12"/>
    <property type="match status" value="1"/>
</dbReference>
<evidence type="ECO:0000256" key="19">
    <source>
        <dbReference type="PROSITE-ProRule" id="PRU00175"/>
    </source>
</evidence>
<evidence type="ECO:0000256" key="5">
    <source>
        <dbReference type="ARBA" id="ARBA00012483"/>
    </source>
</evidence>
<keyword evidence="9" id="KW-0812">Transmembrane</keyword>
<dbReference type="InterPro" id="IPR001841">
    <property type="entry name" value="Znf_RING"/>
</dbReference>
<comment type="similarity">
    <text evidence="4">Belongs to the pex2/pex10/pex12 family.</text>
</comment>
<evidence type="ECO:0000256" key="10">
    <source>
        <dbReference type="ARBA" id="ARBA00022723"/>
    </source>
</evidence>
<comment type="pathway">
    <text evidence="3">Protein modification; protein ubiquitination.</text>
</comment>
<keyword evidence="17" id="KW-0576">Peroxisome</keyword>
<dbReference type="AlphaFoldDB" id="A0A448YH02"/>
<keyword evidence="14" id="KW-0653">Protein transport</keyword>
<organism evidence="22 23">
    <name type="scientific">Brettanomyces naardenensis</name>
    <name type="common">Yeast</name>
    <dbReference type="NCBI Taxonomy" id="13370"/>
    <lineage>
        <taxon>Eukaryota</taxon>
        <taxon>Fungi</taxon>
        <taxon>Dikarya</taxon>
        <taxon>Ascomycota</taxon>
        <taxon>Saccharomycotina</taxon>
        <taxon>Pichiomycetes</taxon>
        <taxon>Pichiales</taxon>
        <taxon>Pichiaceae</taxon>
        <taxon>Brettanomyces</taxon>
    </lineage>
</organism>
<dbReference type="EC" id="2.3.2.27" evidence="5"/>
<evidence type="ECO:0000256" key="18">
    <source>
        <dbReference type="ARBA" id="ARBA00041230"/>
    </source>
</evidence>
<gene>
    <name evidence="22" type="ORF">BRENAR_LOCUS901</name>
</gene>
<feature type="compositionally biased region" description="Polar residues" evidence="20">
    <location>
        <begin position="12"/>
        <end position="28"/>
    </location>
</feature>
<keyword evidence="10" id="KW-0479">Metal-binding</keyword>
<name>A0A448YH02_BRENA</name>
<dbReference type="InParanoid" id="A0A448YH02"/>
<evidence type="ECO:0000256" key="16">
    <source>
        <dbReference type="ARBA" id="ARBA00023136"/>
    </source>
</evidence>
<evidence type="ECO:0000256" key="9">
    <source>
        <dbReference type="ARBA" id="ARBA00022692"/>
    </source>
</evidence>
<dbReference type="PROSITE" id="PS00518">
    <property type="entry name" value="ZF_RING_1"/>
    <property type="match status" value="1"/>
</dbReference>
<dbReference type="PANTHER" id="PTHR23350:SF0">
    <property type="entry name" value="PEROXISOME BIOGENESIS FACTOR 10"/>
    <property type="match status" value="1"/>
</dbReference>
<evidence type="ECO:0000256" key="1">
    <source>
        <dbReference type="ARBA" id="ARBA00000900"/>
    </source>
</evidence>
<dbReference type="GO" id="GO:0008270">
    <property type="term" value="F:zinc ion binding"/>
    <property type="evidence" value="ECO:0007669"/>
    <property type="project" value="UniProtKB-KW"/>
</dbReference>
<evidence type="ECO:0000256" key="15">
    <source>
        <dbReference type="ARBA" id="ARBA00022989"/>
    </source>
</evidence>
<proteinExistence type="inferred from homology"/>